<dbReference type="HAMAP" id="MF_00031">
    <property type="entry name" value="DNA_HJ_migration_RuvA"/>
    <property type="match status" value="1"/>
</dbReference>
<dbReference type="GO" id="GO:0009378">
    <property type="term" value="F:four-way junction helicase activity"/>
    <property type="evidence" value="ECO:0007669"/>
    <property type="project" value="InterPro"/>
</dbReference>
<dbReference type="Proteomes" id="UP000460257">
    <property type="component" value="Unassembled WGS sequence"/>
</dbReference>
<evidence type="ECO:0000259" key="7">
    <source>
        <dbReference type="PROSITE" id="PS50030"/>
    </source>
</evidence>
<comment type="similarity">
    <text evidence="6">Belongs to the RuvA family.</text>
</comment>
<name>A0A6N7IYQ0_9FIRM</name>
<dbReference type="InterPro" id="IPR000085">
    <property type="entry name" value="RuvA"/>
</dbReference>
<dbReference type="NCBIfam" id="TIGR00084">
    <property type="entry name" value="ruvA"/>
    <property type="match status" value="1"/>
</dbReference>
<dbReference type="InterPro" id="IPR011114">
    <property type="entry name" value="RuvA_C"/>
</dbReference>
<dbReference type="CDD" id="cd14332">
    <property type="entry name" value="UBA_RuvA_C"/>
    <property type="match status" value="1"/>
</dbReference>
<dbReference type="GO" id="GO:0048476">
    <property type="term" value="C:Holliday junction resolvase complex"/>
    <property type="evidence" value="ECO:0007669"/>
    <property type="project" value="UniProtKB-UniRule"/>
</dbReference>
<dbReference type="SUPFAM" id="SSF50249">
    <property type="entry name" value="Nucleic acid-binding proteins"/>
    <property type="match status" value="1"/>
</dbReference>
<dbReference type="Gene3D" id="2.40.50.140">
    <property type="entry name" value="Nucleic acid-binding proteins"/>
    <property type="match status" value="1"/>
</dbReference>
<comment type="caution">
    <text evidence="6">Lacks conserved residue(s) required for the propagation of feature annotation.</text>
</comment>
<evidence type="ECO:0000256" key="1">
    <source>
        <dbReference type="ARBA" id="ARBA00022490"/>
    </source>
</evidence>
<evidence type="ECO:0000256" key="2">
    <source>
        <dbReference type="ARBA" id="ARBA00022763"/>
    </source>
</evidence>
<sequence>MISFIDGYIESVSDGTVVVDHDGMGFEMQMSGNSISRLPIDHSRIRVYTLLGFNENTGFSLYGFLDSEERDFFKMLTGVSKVGPKAAMGVLSVLTPDELRLSIIAGDKKSIARAPGVGTKMAERIILELKDKIDASDLSSEKDTDEGGVASSVSSVKNDALVALTGMGFSGSDVLSAMKKIDGADDLSLEDLLSQTLRVLGSN</sequence>
<proteinExistence type="inferred from homology"/>
<gene>
    <name evidence="6 8" type="primary">ruvA</name>
    <name evidence="8" type="ORF">FRC54_06045</name>
</gene>
<organism evidence="8 9">
    <name type="scientific">Candidatus Weimeria bifida</name>
    <dbReference type="NCBI Taxonomy" id="2599074"/>
    <lineage>
        <taxon>Bacteria</taxon>
        <taxon>Bacillati</taxon>
        <taxon>Bacillota</taxon>
        <taxon>Clostridia</taxon>
        <taxon>Lachnospirales</taxon>
        <taxon>Lachnospiraceae</taxon>
        <taxon>Candidatus Weimeria</taxon>
    </lineage>
</organism>
<reference evidence="8" key="1">
    <citation type="journal article" date="2020" name="Appl. Environ. Microbiol.">
        <title>Medium-Chain Fatty Acid Synthesis by 'Candidatus Weimeria bifida' gen. nov., sp. nov., and 'Candidatus Pseudoramibacter fermentans' sp. nov.</title>
        <authorList>
            <person name="Scarborough M.J."/>
            <person name="Myers K.S."/>
            <person name="Donohue T.J."/>
            <person name="Noguera D.R."/>
        </authorList>
    </citation>
    <scope>NUCLEOTIDE SEQUENCE</scope>
    <source>
        <strain evidence="8">LCO1.1</strain>
    </source>
</reference>
<keyword evidence="4 6" id="KW-0233">DNA recombination</keyword>
<evidence type="ECO:0000313" key="8">
    <source>
        <dbReference type="EMBL" id="MQN01477.1"/>
    </source>
</evidence>
<comment type="function">
    <text evidence="6">The RuvA-RuvB-RuvC complex processes Holliday junction (HJ) DNA during genetic recombination and DNA repair, while the RuvA-RuvB complex plays an important role in the rescue of blocked DNA replication forks via replication fork reversal (RFR). RuvA specifically binds to HJ cruciform DNA, conferring on it an open structure. The RuvB hexamer acts as an ATP-dependent pump, pulling dsDNA into and through the RuvAB complex. HJ branch migration allows RuvC to scan DNA until it finds its consensus sequence, where it cleaves and resolves the cruciform DNA.</text>
</comment>
<keyword evidence="5 6" id="KW-0234">DNA repair</keyword>
<feature type="domain" description="UBA" evidence="7">
    <location>
        <begin position="155"/>
        <end position="195"/>
    </location>
</feature>
<comment type="domain">
    <text evidence="6">Has three domains with a flexible linker between the domains II and III and assumes an 'L' shape. Domain III is highly mobile and contacts RuvB.</text>
</comment>
<evidence type="ECO:0000256" key="3">
    <source>
        <dbReference type="ARBA" id="ARBA00023125"/>
    </source>
</evidence>
<dbReference type="GO" id="GO:0016787">
    <property type="term" value="F:hydrolase activity"/>
    <property type="evidence" value="ECO:0007669"/>
    <property type="project" value="UniProtKB-KW"/>
</dbReference>
<dbReference type="EMBL" id="VOGC01000006">
    <property type="protein sequence ID" value="MQN01477.1"/>
    <property type="molecule type" value="Genomic_DNA"/>
</dbReference>
<keyword evidence="3 6" id="KW-0238">DNA-binding</keyword>
<dbReference type="PROSITE" id="PS50030">
    <property type="entry name" value="UBA"/>
    <property type="match status" value="1"/>
</dbReference>
<feature type="region of interest" description="Domain III" evidence="6">
    <location>
        <begin position="152"/>
        <end position="203"/>
    </location>
</feature>
<dbReference type="GO" id="GO:0005737">
    <property type="term" value="C:cytoplasm"/>
    <property type="evidence" value="ECO:0007669"/>
    <property type="project" value="UniProtKB-SubCell"/>
</dbReference>
<keyword evidence="9" id="KW-1185">Reference proteome</keyword>
<dbReference type="GO" id="GO:0009379">
    <property type="term" value="C:Holliday junction helicase complex"/>
    <property type="evidence" value="ECO:0007669"/>
    <property type="project" value="InterPro"/>
</dbReference>
<dbReference type="GO" id="GO:0006310">
    <property type="term" value="P:DNA recombination"/>
    <property type="evidence" value="ECO:0007669"/>
    <property type="project" value="UniProtKB-UniRule"/>
</dbReference>
<accession>A0A6N7IYQ0</accession>
<dbReference type="GO" id="GO:0006281">
    <property type="term" value="P:DNA repair"/>
    <property type="evidence" value="ECO:0007669"/>
    <property type="project" value="UniProtKB-UniRule"/>
</dbReference>
<dbReference type="InterPro" id="IPR013849">
    <property type="entry name" value="DNA_helicase_Holl-junc_RuvA_I"/>
</dbReference>
<comment type="subunit">
    <text evidence="6">Homotetramer. Forms an RuvA(8)-RuvB(12)-Holliday junction (HJ) complex. HJ DNA is sandwiched between 2 RuvA tetramers; dsDNA enters through RuvA and exits via RuvB. An RuvB hexamer assembles on each DNA strand where it exits the tetramer. Each RuvB hexamer is contacted by two RuvA subunits (via domain III) on 2 adjacent RuvB subunits; this complex drives branch migration. In the full resolvosome a probable DNA-RuvA(4)-RuvB(12)-RuvC(2) complex forms which resolves the HJ.</text>
</comment>
<keyword evidence="8" id="KW-0378">Hydrolase</keyword>
<dbReference type="InterPro" id="IPR012340">
    <property type="entry name" value="NA-bd_OB-fold"/>
</dbReference>
<dbReference type="Gene3D" id="1.10.150.20">
    <property type="entry name" value="5' to 3' exonuclease, C-terminal subdomain"/>
    <property type="match status" value="1"/>
</dbReference>
<dbReference type="AlphaFoldDB" id="A0A6N7IYQ0"/>
<keyword evidence="2 6" id="KW-0227">DNA damage</keyword>
<keyword evidence="1 6" id="KW-0963">Cytoplasm</keyword>
<evidence type="ECO:0000256" key="6">
    <source>
        <dbReference type="HAMAP-Rule" id="MF_00031"/>
    </source>
</evidence>
<dbReference type="GO" id="GO:0000400">
    <property type="term" value="F:four-way junction DNA binding"/>
    <property type="evidence" value="ECO:0007669"/>
    <property type="project" value="UniProtKB-UniRule"/>
</dbReference>
<protein>
    <recommendedName>
        <fullName evidence="6">Holliday junction branch migration complex subunit RuvA</fullName>
    </recommendedName>
</protein>
<evidence type="ECO:0000313" key="9">
    <source>
        <dbReference type="Proteomes" id="UP000460257"/>
    </source>
</evidence>
<evidence type="ECO:0000256" key="5">
    <source>
        <dbReference type="ARBA" id="ARBA00023204"/>
    </source>
</evidence>
<comment type="subcellular location">
    <subcellularLocation>
        <location evidence="6">Cytoplasm</location>
    </subcellularLocation>
</comment>
<dbReference type="InterPro" id="IPR015940">
    <property type="entry name" value="UBA"/>
</dbReference>
<dbReference type="Pfam" id="PF01330">
    <property type="entry name" value="RuvA_N"/>
    <property type="match status" value="1"/>
</dbReference>
<dbReference type="InterPro" id="IPR010994">
    <property type="entry name" value="RuvA_2-like"/>
</dbReference>
<dbReference type="SUPFAM" id="SSF47781">
    <property type="entry name" value="RuvA domain 2-like"/>
    <property type="match status" value="1"/>
</dbReference>
<comment type="caution">
    <text evidence="8">The sequence shown here is derived from an EMBL/GenBank/DDBJ whole genome shotgun (WGS) entry which is preliminary data.</text>
</comment>
<evidence type="ECO:0000256" key="4">
    <source>
        <dbReference type="ARBA" id="ARBA00023172"/>
    </source>
</evidence>
<dbReference type="Pfam" id="PF14520">
    <property type="entry name" value="HHH_5"/>
    <property type="match status" value="1"/>
</dbReference>
<dbReference type="GO" id="GO:0005524">
    <property type="term" value="F:ATP binding"/>
    <property type="evidence" value="ECO:0007669"/>
    <property type="project" value="InterPro"/>
</dbReference>